<protein>
    <submittedName>
        <fullName evidence="2">Uncharacterized protein</fullName>
    </submittedName>
</protein>
<reference evidence="3" key="1">
    <citation type="journal article" date="2017" name="Front. Plant Sci.">
        <title>Climate Clever Clovers: New Paradigm to Reduce the Environmental Footprint of Ruminants by Breeding Low Methanogenic Forages Utilizing Haplotype Variation.</title>
        <authorList>
            <person name="Kaur P."/>
            <person name="Appels R."/>
            <person name="Bayer P.E."/>
            <person name="Keeble-Gagnere G."/>
            <person name="Wang J."/>
            <person name="Hirakawa H."/>
            <person name="Shirasawa K."/>
            <person name="Vercoe P."/>
            <person name="Stefanova K."/>
            <person name="Durmic Z."/>
            <person name="Nichols P."/>
            <person name="Revell C."/>
            <person name="Isobe S.N."/>
            <person name="Edwards D."/>
            <person name="Erskine W."/>
        </authorList>
    </citation>
    <scope>NUCLEOTIDE SEQUENCE [LARGE SCALE GENOMIC DNA]</scope>
    <source>
        <strain evidence="3">cv. Daliak</strain>
    </source>
</reference>
<feature type="region of interest" description="Disordered" evidence="1">
    <location>
        <begin position="1"/>
        <end position="35"/>
    </location>
</feature>
<dbReference type="Proteomes" id="UP000242715">
    <property type="component" value="Unassembled WGS sequence"/>
</dbReference>
<feature type="compositionally biased region" description="Basic and acidic residues" evidence="1">
    <location>
        <begin position="14"/>
        <end position="33"/>
    </location>
</feature>
<keyword evidence="3" id="KW-1185">Reference proteome</keyword>
<gene>
    <name evidence="2" type="ORF">TSUD_221170</name>
</gene>
<accession>A0A2Z6NQA4</accession>
<organism evidence="2 3">
    <name type="scientific">Trifolium subterraneum</name>
    <name type="common">Subterranean clover</name>
    <dbReference type="NCBI Taxonomy" id="3900"/>
    <lineage>
        <taxon>Eukaryota</taxon>
        <taxon>Viridiplantae</taxon>
        <taxon>Streptophyta</taxon>
        <taxon>Embryophyta</taxon>
        <taxon>Tracheophyta</taxon>
        <taxon>Spermatophyta</taxon>
        <taxon>Magnoliopsida</taxon>
        <taxon>eudicotyledons</taxon>
        <taxon>Gunneridae</taxon>
        <taxon>Pentapetalae</taxon>
        <taxon>rosids</taxon>
        <taxon>fabids</taxon>
        <taxon>Fabales</taxon>
        <taxon>Fabaceae</taxon>
        <taxon>Papilionoideae</taxon>
        <taxon>50 kb inversion clade</taxon>
        <taxon>NPAAA clade</taxon>
        <taxon>Hologalegina</taxon>
        <taxon>IRL clade</taxon>
        <taxon>Trifolieae</taxon>
        <taxon>Trifolium</taxon>
    </lineage>
</organism>
<name>A0A2Z6NQA4_TRISU</name>
<sequence>MENAENTFPSSKKRAAEHELSRDTPNHKEKDSRYLATGTYRETVTRKGKLESWLNTLSFPFLPSE</sequence>
<evidence type="ECO:0000256" key="1">
    <source>
        <dbReference type="SAM" id="MobiDB-lite"/>
    </source>
</evidence>
<dbReference type="OrthoDB" id="10391286at2759"/>
<feature type="compositionally biased region" description="Polar residues" evidence="1">
    <location>
        <begin position="1"/>
        <end position="10"/>
    </location>
</feature>
<evidence type="ECO:0000313" key="3">
    <source>
        <dbReference type="Proteomes" id="UP000242715"/>
    </source>
</evidence>
<proteinExistence type="predicted"/>
<dbReference type="EMBL" id="DF973537">
    <property type="protein sequence ID" value="GAU33779.1"/>
    <property type="molecule type" value="Genomic_DNA"/>
</dbReference>
<dbReference type="AlphaFoldDB" id="A0A2Z6NQA4"/>
<evidence type="ECO:0000313" key="2">
    <source>
        <dbReference type="EMBL" id="GAU33779.1"/>
    </source>
</evidence>